<proteinExistence type="inferred from homology"/>
<organism evidence="10 11">
    <name type="scientific">Polaribacter haliotis</name>
    <dbReference type="NCBI Taxonomy" id="1888915"/>
    <lineage>
        <taxon>Bacteria</taxon>
        <taxon>Pseudomonadati</taxon>
        <taxon>Bacteroidota</taxon>
        <taxon>Flavobacteriia</taxon>
        <taxon>Flavobacteriales</taxon>
        <taxon>Flavobacteriaceae</taxon>
    </lineage>
</organism>
<evidence type="ECO:0000256" key="6">
    <source>
        <dbReference type="ARBA" id="ARBA00054546"/>
    </source>
</evidence>
<evidence type="ECO:0000313" key="11">
    <source>
        <dbReference type="Proteomes" id="UP000516764"/>
    </source>
</evidence>
<dbReference type="RefSeq" id="WP_088352776.1">
    <property type="nucleotide sequence ID" value="NZ_CP061813.1"/>
</dbReference>
<evidence type="ECO:0000256" key="1">
    <source>
        <dbReference type="ARBA" id="ARBA00006950"/>
    </source>
</evidence>
<dbReference type="GO" id="GO:0006879">
    <property type="term" value="P:intracellular iron ion homeostasis"/>
    <property type="evidence" value="ECO:0007669"/>
    <property type="project" value="UniProtKB-KW"/>
</dbReference>
<dbReference type="EC" id="1.16.3.2" evidence="8"/>
<dbReference type="InterPro" id="IPR012347">
    <property type="entry name" value="Ferritin-like"/>
</dbReference>
<evidence type="ECO:0000313" key="10">
    <source>
        <dbReference type="EMBL" id="QOD60072.1"/>
    </source>
</evidence>
<dbReference type="AlphaFoldDB" id="A0A7L8ADJ6"/>
<feature type="binding site" evidence="7">
    <location>
        <position position="62"/>
    </location>
    <ligand>
        <name>Fe cation</name>
        <dbReference type="ChEBI" id="CHEBI:24875"/>
        <label>1</label>
    </ligand>
</feature>
<dbReference type="GO" id="GO:0042802">
    <property type="term" value="F:identical protein binding"/>
    <property type="evidence" value="ECO:0007669"/>
    <property type="project" value="UniProtKB-ARBA"/>
</dbReference>
<feature type="binding site" evidence="7">
    <location>
        <position position="103"/>
    </location>
    <ligand>
        <name>Fe cation</name>
        <dbReference type="ChEBI" id="CHEBI:24875"/>
        <label>1</label>
    </ligand>
</feature>
<dbReference type="SUPFAM" id="SSF47240">
    <property type="entry name" value="Ferritin-like"/>
    <property type="match status" value="1"/>
</dbReference>
<keyword evidence="8" id="KW-0963">Cytoplasm</keyword>
<dbReference type="PANTHER" id="PTHR11431:SF127">
    <property type="entry name" value="BACTERIAL NON-HEME FERRITIN"/>
    <property type="match status" value="1"/>
</dbReference>
<dbReference type="InterPro" id="IPR041719">
    <property type="entry name" value="Ferritin_prok"/>
</dbReference>
<dbReference type="GO" id="GO:0008198">
    <property type="term" value="F:ferrous iron binding"/>
    <property type="evidence" value="ECO:0007669"/>
    <property type="project" value="TreeGrafter"/>
</dbReference>
<accession>A0A7L8ADJ6</accession>
<name>A0A7L8ADJ6_9FLAO</name>
<dbReference type="Gene3D" id="1.20.1260.10">
    <property type="match status" value="1"/>
</dbReference>
<feature type="domain" description="Ferritin-like diiron" evidence="9">
    <location>
        <begin position="9"/>
        <end position="154"/>
    </location>
</feature>
<evidence type="ECO:0000259" key="9">
    <source>
        <dbReference type="PROSITE" id="PS50905"/>
    </source>
</evidence>
<dbReference type="KEGG" id="phal:H9I45_12060"/>
<keyword evidence="11" id="KW-1185">Reference proteome</keyword>
<evidence type="ECO:0000256" key="7">
    <source>
        <dbReference type="PIRSR" id="PIRSR601519-1"/>
    </source>
</evidence>
<comment type="function">
    <text evidence="6">May alleviate iron toxicity in the presence of oxygen.</text>
</comment>
<dbReference type="InterPro" id="IPR009078">
    <property type="entry name" value="Ferritin-like_SF"/>
</dbReference>
<evidence type="ECO:0000256" key="3">
    <source>
        <dbReference type="ARBA" id="ARBA00022723"/>
    </source>
</evidence>
<evidence type="ECO:0000256" key="4">
    <source>
        <dbReference type="ARBA" id="ARBA00023002"/>
    </source>
</evidence>
<dbReference type="Pfam" id="PF00210">
    <property type="entry name" value="Ferritin"/>
    <property type="match status" value="1"/>
</dbReference>
<comment type="catalytic activity">
    <reaction evidence="8">
        <text>4 Fe(2+) + O2 + 6 H2O = 4 iron(III) oxide-hydroxide + 12 H(+)</text>
        <dbReference type="Rhea" id="RHEA:11972"/>
        <dbReference type="ChEBI" id="CHEBI:15377"/>
        <dbReference type="ChEBI" id="CHEBI:15378"/>
        <dbReference type="ChEBI" id="CHEBI:15379"/>
        <dbReference type="ChEBI" id="CHEBI:29033"/>
        <dbReference type="ChEBI" id="CHEBI:78619"/>
        <dbReference type="EC" id="1.16.3.2"/>
    </reaction>
</comment>
<reference evidence="10 11" key="1">
    <citation type="journal article" date="2016" name="Int. J. Syst. Evol. Microbiol.">
        <title>Polaribacter haliotis sp. nov., isolated from the gut of abalone Haliotis discus hannai.</title>
        <authorList>
            <person name="Kim Y.O."/>
            <person name="Park I.S."/>
            <person name="Park S."/>
            <person name="Nam B.H."/>
            <person name="Park J.M."/>
            <person name="Kim D.G."/>
            <person name="Yoon J.H."/>
        </authorList>
    </citation>
    <scope>NUCLEOTIDE SEQUENCE [LARGE SCALE GENOMIC DNA]</scope>
    <source>
        <strain evidence="10 11">KCTC 52418</strain>
    </source>
</reference>
<comment type="subcellular location">
    <subcellularLocation>
        <location evidence="8">Cytoplasm</location>
    </subcellularLocation>
</comment>
<dbReference type="CDD" id="cd01055">
    <property type="entry name" value="Nonheme_Ferritin"/>
    <property type="match status" value="1"/>
</dbReference>
<dbReference type="GO" id="GO:0006826">
    <property type="term" value="P:iron ion transport"/>
    <property type="evidence" value="ECO:0007669"/>
    <property type="project" value="InterPro"/>
</dbReference>
<keyword evidence="3 7" id="KW-0479">Metal-binding</keyword>
<dbReference type="GO" id="GO:0008199">
    <property type="term" value="F:ferric iron binding"/>
    <property type="evidence" value="ECO:0007669"/>
    <property type="project" value="InterPro"/>
</dbReference>
<dbReference type="GO" id="GO:0005737">
    <property type="term" value="C:cytoplasm"/>
    <property type="evidence" value="ECO:0007669"/>
    <property type="project" value="UniProtKB-SubCell"/>
</dbReference>
<evidence type="ECO:0000256" key="2">
    <source>
        <dbReference type="ARBA" id="ARBA00022434"/>
    </source>
</evidence>
<dbReference type="Proteomes" id="UP000516764">
    <property type="component" value="Chromosome"/>
</dbReference>
<keyword evidence="5 7" id="KW-0408">Iron</keyword>
<dbReference type="GO" id="GO:0016491">
    <property type="term" value="F:oxidoreductase activity"/>
    <property type="evidence" value="ECO:0007669"/>
    <property type="project" value="UniProtKB-KW"/>
</dbReference>
<keyword evidence="2 8" id="KW-0409">Iron storage</keyword>
<dbReference type="InterPro" id="IPR008331">
    <property type="entry name" value="Ferritin_DPS_dom"/>
</dbReference>
<dbReference type="InterPro" id="IPR009040">
    <property type="entry name" value="Ferritin-like_diiron"/>
</dbReference>
<gene>
    <name evidence="10" type="ORF">H9I45_12060</name>
</gene>
<dbReference type="FunFam" id="1.20.1260.10:FF:000001">
    <property type="entry name" value="Non-heme ferritin"/>
    <property type="match status" value="1"/>
</dbReference>
<evidence type="ECO:0000256" key="8">
    <source>
        <dbReference type="RuleBase" id="RU361145"/>
    </source>
</evidence>
<feature type="binding site" evidence="7">
    <location>
        <position position="136"/>
    </location>
    <ligand>
        <name>Fe cation</name>
        <dbReference type="ChEBI" id="CHEBI:24875"/>
        <label>1</label>
    </ligand>
</feature>
<feature type="binding site" evidence="7">
    <location>
        <position position="59"/>
    </location>
    <ligand>
        <name>Fe cation</name>
        <dbReference type="ChEBI" id="CHEBI:24875"/>
        <label>1</label>
    </ligand>
</feature>
<comment type="function">
    <text evidence="8">Iron-storage protein.</text>
</comment>
<evidence type="ECO:0000256" key="5">
    <source>
        <dbReference type="ARBA" id="ARBA00023004"/>
    </source>
</evidence>
<dbReference type="PROSITE" id="PS50905">
    <property type="entry name" value="FERRITIN_LIKE"/>
    <property type="match status" value="1"/>
</dbReference>
<dbReference type="OrthoDB" id="9801481at2"/>
<sequence>MKTAIRRQMTIHPEVMDVLNDQIALEMHASASYLAMASWCDQRELTNSKAFFYKQAEEEREHGMKIFNFINDAGGAAISPSIPEVNNDFEGLREIYEKSLDQEIHVTQSIYKCFKQARKVDDFASEVFLQWFVNEQVEEEDTVRSILDVFELMGDMPLKMIDERLPTA</sequence>
<feature type="binding site" evidence="7">
    <location>
        <position position="26"/>
    </location>
    <ligand>
        <name>Fe cation</name>
        <dbReference type="ChEBI" id="CHEBI:24875"/>
        <label>1</label>
    </ligand>
</feature>
<dbReference type="EMBL" id="CP061813">
    <property type="protein sequence ID" value="QOD60072.1"/>
    <property type="molecule type" value="Genomic_DNA"/>
</dbReference>
<comment type="similarity">
    <text evidence="1 8">Belongs to the ferritin family. Prokaryotic subfamily.</text>
</comment>
<keyword evidence="4" id="KW-0560">Oxidoreductase</keyword>
<protein>
    <recommendedName>
        <fullName evidence="8">Ferritin</fullName>
        <ecNumber evidence="8">1.16.3.2</ecNumber>
    </recommendedName>
</protein>
<dbReference type="PANTHER" id="PTHR11431">
    <property type="entry name" value="FERRITIN"/>
    <property type="match status" value="1"/>
</dbReference>
<dbReference type="InterPro" id="IPR001519">
    <property type="entry name" value="Ferritin"/>
</dbReference>